<organism evidence="1 2">
    <name type="scientific">Sphaerisporangium melleum</name>
    <dbReference type="NCBI Taxonomy" id="321316"/>
    <lineage>
        <taxon>Bacteria</taxon>
        <taxon>Bacillati</taxon>
        <taxon>Actinomycetota</taxon>
        <taxon>Actinomycetes</taxon>
        <taxon>Streptosporangiales</taxon>
        <taxon>Streptosporangiaceae</taxon>
        <taxon>Sphaerisporangium</taxon>
    </lineage>
</organism>
<protein>
    <recommendedName>
        <fullName evidence="3">SAM-dependent methyltransferase</fullName>
    </recommendedName>
</protein>
<reference evidence="1" key="2">
    <citation type="submission" date="2020-09" db="EMBL/GenBank/DDBJ databases">
        <authorList>
            <person name="Sun Q."/>
            <person name="Ohkuma M."/>
        </authorList>
    </citation>
    <scope>NUCLEOTIDE SEQUENCE</scope>
    <source>
        <strain evidence="1">JCM 13064</strain>
    </source>
</reference>
<dbReference type="CDD" id="cd02440">
    <property type="entry name" value="AdoMet_MTases"/>
    <property type="match status" value="1"/>
</dbReference>
<dbReference type="PIRSF" id="PIRSF017393">
    <property type="entry name" value="MTase_SAV2177"/>
    <property type="match status" value="1"/>
</dbReference>
<evidence type="ECO:0000313" key="1">
    <source>
        <dbReference type="EMBL" id="GGK98326.1"/>
    </source>
</evidence>
<dbReference type="Pfam" id="PF04672">
    <property type="entry name" value="Methyltransf_19"/>
    <property type="match status" value="1"/>
</dbReference>
<evidence type="ECO:0008006" key="3">
    <source>
        <dbReference type="Google" id="ProtNLM"/>
    </source>
</evidence>
<sequence length="280" mass="30823">MPTGPRTTIDGGTVADLEASIPQGIDTTRPSVARMYDYYLGGKDNYAVDRAAVDRVEQAMPEIRLLAQENRAFLRRAVRYMARQGIRQFIDIGSGLPTAGNTHEIAQSVIPDARVVYVDHDPIVLAHGRALLATDGNTRVAGADMRRPEDVLRHRDTRALIDFDQPVGVLLIAMVHFLTMEEQEGIMGTLHDALAPGSHIAATHVTRDDQPVKAVEKIESVYASTPTPIYFREHAEVARFFDHFTLVDPGLVTIDAWHPDPDDPAPAATKWLYGAVARKG</sequence>
<dbReference type="InterPro" id="IPR006764">
    <property type="entry name" value="SAM_dep_MeTrfase_SAV2177_type"/>
</dbReference>
<dbReference type="Proteomes" id="UP000645217">
    <property type="component" value="Unassembled WGS sequence"/>
</dbReference>
<proteinExistence type="predicted"/>
<dbReference type="Gene3D" id="3.40.50.150">
    <property type="entry name" value="Vaccinia Virus protein VP39"/>
    <property type="match status" value="1"/>
</dbReference>
<name>A0A917RAX9_9ACTN</name>
<keyword evidence="2" id="KW-1185">Reference proteome</keyword>
<comment type="caution">
    <text evidence="1">The sequence shown here is derived from an EMBL/GenBank/DDBJ whole genome shotgun (WGS) entry which is preliminary data.</text>
</comment>
<dbReference type="EMBL" id="BMNT01000025">
    <property type="protein sequence ID" value="GGK98326.1"/>
    <property type="molecule type" value="Genomic_DNA"/>
</dbReference>
<reference evidence="1" key="1">
    <citation type="journal article" date="2014" name="Int. J. Syst. Evol. Microbiol.">
        <title>Complete genome sequence of Corynebacterium casei LMG S-19264T (=DSM 44701T), isolated from a smear-ripened cheese.</title>
        <authorList>
            <consortium name="US DOE Joint Genome Institute (JGI-PGF)"/>
            <person name="Walter F."/>
            <person name="Albersmeier A."/>
            <person name="Kalinowski J."/>
            <person name="Ruckert C."/>
        </authorList>
    </citation>
    <scope>NUCLEOTIDE SEQUENCE</scope>
    <source>
        <strain evidence="1">JCM 13064</strain>
    </source>
</reference>
<dbReference type="InterPro" id="IPR029063">
    <property type="entry name" value="SAM-dependent_MTases_sf"/>
</dbReference>
<dbReference type="AlphaFoldDB" id="A0A917RAX9"/>
<accession>A0A917RAX9</accession>
<dbReference type="SUPFAM" id="SSF53335">
    <property type="entry name" value="S-adenosyl-L-methionine-dependent methyltransferases"/>
    <property type="match status" value="1"/>
</dbReference>
<evidence type="ECO:0000313" key="2">
    <source>
        <dbReference type="Proteomes" id="UP000645217"/>
    </source>
</evidence>
<gene>
    <name evidence="1" type="ORF">GCM10007964_45660</name>
</gene>